<keyword evidence="2" id="KW-1185">Reference proteome</keyword>
<comment type="caution">
    <text evidence="1">The sequence shown here is derived from an EMBL/GenBank/DDBJ whole genome shotgun (WGS) entry which is preliminary data.</text>
</comment>
<accession>A0A8H4P4I2</accession>
<dbReference type="Proteomes" id="UP000605986">
    <property type="component" value="Unassembled WGS sequence"/>
</dbReference>
<evidence type="ECO:0000313" key="1">
    <source>
        <dbReference type="EMBL" id="KAF4455836.1"/>
    </source>
</evidence>
<evidence type="ECO:0000313" key="2">
    <source>
        <dbReference type="Proteomes" id="UP000605986"/>
    </source>
</evidence>
<proteinExistence type="predicted"/>
<dbReference type="AlphaFoldDB" id="A0A8H4P4I2"/>
<protein>
    <submittedName>
        <fullName evidence="1">Uncharacterized protein</fullName>
    </submittedName>
</protein>
<gene>
    <name evidence="1" type="ORF">F53441_1917</name>
</gene>
<reference evidence="1" key="1">
    <citation type="submission" date="2020-01" db="EMBL/GenBank/DDBJ databases">
        <title>Identification and distribution of gene clusters putatively required for synthesis of sphingolipid metabolism inhibitors in phylogenetically diverse species of the filamentous fungus Fusarium.</title>
        <authorList>
            <person name="Kim H.-S."/>
            <person name="Busman M."/>
            <person name="Brown D.W."/>
            <person name="Divon H."/>
            <person name="Uhlig S."/>
            <person name="Proctor R.H."/>
        </authorList>
    </citation>
    <scope>NUCLEOTIDE SEQUENCE</scope>
    <source>
        <strain evidence="1">NRRL 53441</strain>
    </source>
</reference>
<sequence length="185" mass="20776">MVIKFERGNDQRRSPFFTKLYPEIRHKIFVELYGGSNVHIIFVQSAEGSTEKGARKHMTVFPDGATAFAESDMTPLRTGTTKLATSGAACHQIFCSFENGRDVLEISMFELCIGDHKNHVRSLGLDLFCHDLLKLTAMEPFYLTKADLSVQISIDSDGMVHLNSRPEKLEEMLSQIKMSLSGPKF</sequence>
<dbReference type="EMBL" id="JAADJG010000079">
    <property type="protein sequence ID" value="KAF4455836.1"/>
    <property type="molecule type" value="Genomic_DNA"/>
</dbReference>
<dbReference type="OrthoDB" id="4757095at2759"/>
<name>A0A8H4P4I2_9HYPO</name>
<organism evidence="1 2">
    <name type="scientific">Fusarium austroafricanum</name>
    <dbReference type="NCBI Taxonomy" id="2364996"/>
    <lineage>
        <taxon>Eukaryota</taxon>
        <taxon>Fungi</taxon>
        <taxon>Dikarya</taxon>
        <taxon>Ascomycota</taxon>
        <taxon>Pezizomycotina</taxon>
        <taxon>Sordariomycetes</taxon>
        <taxon>Hypocreomycetidae</taxon>
        <taxon>Hypocreales</taxon>
        <taxon>Nectriaceae</taxon>
        <taxon>Fusarium</taxon>
        <taxon>Fusarium concolor species complex</taxon>
    </lineage>
</organism>